<evidence type="ECO:0000313" key="2">
    <source>
        <dbReference type="Proteomes" id="UP000194432"/>
    </source>
</evidence>
<dbReference type="PANTHER" id="PTHR37529:SF1">
    <property type="entry name" value="TRANSPOSASE INSG FOR INSERTION SEQUENCE ELEMENT IS4-RELATED"/>
    <property type="match status" value="1"/>
</dbReference>
<dbReference type="KEGG" id="acip:CBP36_05660"/>
<dbReference type="KEGG" id="acip:CBP36_02320"/>
<dbReference type="KEGG" id="acin:CBP34_05045"/>
<dbReference type="GO" id="GO:0003677">
    <property type="term" value="F:DNA binding"/>
    <property type="evidence" value="ECO:0007669"/>
    <property type="project" value="InterPro"/>
</dbReference>
<dbReference type="EMBL" id="CP021361">
    <property type="protein sequence ID" value="ART51157.1"/>
    <property type="molecule type" value="Genomic_DNA"/>
</dbReference>
<dbReference type="PANTHER" id="PTHR37529">
    <property type="entry name" value="TRANSPOSASE INSG FOR INSERTION SEQUENCE ELEMENT IS4-RELATED"/>
    <property type="match status" value="1"/>
</dbReference>
<dbReference type="KEGG" id="acid:CBP33_05540"/>
<reference evidence="1 2" key="1">
    <citation type="submission" date="2017-05" db="EMBL/GenBank/DDBJ databases">
        <title>Polyphasic characterization of four soil-derived phenanthrene-degrading Acidovorax strains and proposal of Acidovorax phenanthrenivorans sp. nov.</title>
        <authorList>
            <person name="Singleton D.R."/>
            <person name="Lee J."/>
            <person name="Dickey A.N."/>
            <person name="Stroud A."/>
            <person name="Scholl E.H."/>
            <person name="Wright F.A."/>
            <person name="Aitken M.D."/>
        </authorList>
    </citation>
    <scope>NUCLEOTIDE SEQUENCE [LARGE SCALE GENOMIC DNA]</scope>
    <source>
        <strain evidence="1">NA3</strain>
    </source>
</reference>
<dbReference type="KEGG" id="acid:CBP33_05210"/>
<keyword evidence="2" id="KW-1185">Reference proteome</keyword>
<protein>
    <submittedName>
        <fullName evidence="1">IS4 family transposase</fullName>
    </submittedName>
</protein>
<dbReference type="NCBIfam" id="NF033592">
    <property type="entry name" value="transpos_IS4_1"/>
    <property type="match status" value="1"/>
</dbReference>
<dbReference type="RefSeq" id="WP_086911694.1">
    <property type="nucleotide sequence ID" value="NZ_CP021359.1"/>
</dbReference>
<proteinExistence type="predicted"/>
<dbReference type="InterPro" id="IPR002559">
    <property type="entry name" value="Transposase_11"/>
</dbReference>
<sequence length="459" mass="51465">MNRNARSALHQRRSRIGRRARATPAVEFFNVLTSPELLATTEALLPEHRERLYPPTVALSMFMRQVLEADGSCQKAVNGWAAQRAADGLSPCSVRTGGYCRARQRLPLEMVSTLTRETGRLLSQKALAPWLWRGRSVKLVDGTGISMPDTPENQALYPQPNTQAPGVGFPLARLVMVICLASGAALDMAVGPHSGKGSGELGLVRGLLEGFSPGDVMLADALYCNYFLIATLMATGVDVLFEQNGSRITDFRRGQSLGTRDHLVHWPKPAARPEWMTPEQYAHFPDELMVREVKVAHQVLVTTMLDHRKVSKDDLSALYARRWNVELDLRNLKTTTGMDVLSCQTPQMNEKQLWVHLLAYNVIRLLMAQAACNAGVDPRELSFKHTVQLWTEWVSRGLSAAKDGGRLFTLIAQCRVGNRSGRIEPRMRKRRPKPYSWLKVPRAHARRKIKMHGHDWDPK</sequence>
<name>A0A240TR45_9BURK</name>
<dbReference type="KEGG" id="acip:CBP36_02425"/>
<organism evidence="1 2">
    <name type="scientific">Acidovorax carolinensis</name>
    <dbReference type="NCBI Taxonomy" id="553814"/>
    <lineage>
        <taxon>Bacteria</taxon>
        <taxon>Pseudomonadati</taxon>
        <taxon>Pseudomonadota</taxon>
        <taxon>Betaproteobacteria</taxon>
        <taxon>Burkholderiales</taxon>
        <taxon>Comamonadaceae</taxon>
        <taxon>Acidovorax</taxon>
    </lineage>
</organism>
<dbReference type="GO" id="GO:0006313">
    <property type="term" value="P:DNA transposition"/>
    <property type="evidence" value="ECO:0007669"/>
    <property type="project" value="InterPro"/>
</dbReference>
<dbReference type="SUPFAM" id="SSF53098">
    <property type="entry name" value="Ribonuclease H-like"/>
    <property type="match status" value="1"/>
</dbReference>
<evidence type="ECO:0000313" key="1">
    <source>
        <dbReference type="EMBL" id="ART51157.1"/>
    </source>
</evidence>
<dbReference type="KEGG" id="acid:CBP33_15765"/>
<dbReference type="KEGG" id="acip:CBP36_14645"/>
<dbReference type="KEGG" id="acis:CBP35_04285"/>
<dbReference type="KEGG" id="acip:CBP36_20470"/>
<gene>
    <name evidence="1" type="ORF">CBP34_05045</name>
</gene>
<accession>A0A240TR45</accession>
<dbReference type="Proteomes" id="UP000194432">
    <property type="component" value="Chromosome 1"/>
</dbReference>
<dbReference type="GO" id="GO:0004803">
    <property type="term" value="F:transposase activity"/>
    <property type="evidence" value="ECO:0007669"/>
    <property type="project" value="InterPro"/>
</dbReference>
<dbReference type="AlphaFoldDB" id="A0A240TR45"/>
<dbReference type="InterPro" id="IPR012337">
    <property type="entry name" value="RNaseH-like_sf"/>
</dbReference>
<dbReference type="OrthoDB" id="9796012at2"/>
<dbReference type="Pfam" id="PF01609">
    <property type="entry name" value="DDE_Tnp_1"/>
    <property type="match status" value="1"/>
</dbReference>
<dbReference type="InterPro" id="IPR047952">
    <property type="entry name" value="Transpos_IS4"/>
</dbReference>
<accession>A0A240U179</accession>
<accession>A0A240U8L5</accession>